<comment type="similarity">
    <text evidence="1">Belongs to the TolB family.</text>
</comment>
<comment type="caution">
    <text evidence="2">The sequence shown here is derived from an EMBL/GenBank/DDBJ whole genome shotgun (WGS) entry which is preliminary data.</text>
</comment>
<sequence>SSVVVEGGDEVERAVDPDLKKLGAKFLVEGWKSSWSPDGKEIVYGNPPSDKRDDVSGGVSVLTLETGQVRKLVEAGKDPAWSPGKGEHIAYVAGGYGAKEEIWIIKATGGDPKKLAAGGFPSWSADGKTLFYHSRRLGKLMTIRTDIDDAEPVELMQTRWWYPAVSPDGQLVAIREGQEIRVIDVKTAKLVRRLPLRGGRGFLGAWSPRGRYISYGGYGAHDVIGLWVTDLKTGKASRLSTGSFTMSNWSRDGKRIAFDHRKGDGREIWMIETKAIGNLVTKRPEKPTPVDPGQIRNWIRLLSDADF</sequence>
<dbReference type="PANTHER" id="PTHR36842:SF1">
    <property type="entry name" value="PROTEIN TOLB"/>
    <property type="match status" value="1"/>
</dbReference>
<dbReference type="Gene3D" id="2.120.10.30">
    <property type="entry name" value="TolB, C-terminal domain"/>
    <property type="match status" value="1"/>
</dbReference>
<accession>X1BIM9</accession>
<gene>
    <name evidence="2" type="ORF">S01H4_23851</name>
</gene>
<dbReference type="InterPro" id="IPR011659">
    <property type="entry name" value="WD40"/>
</dbReference>
<evidence type="ECO:0008006" key="3">
    <source>
        <dbReference type="Google" id="ProtNLM"/>
    </source>
</evidence>
<dbReference type="PANTHER" id="PTHR36842">
    <property type="entry name" value="PROTEIN TOLB HOMOLOG"/>
    <property type="match status" value="1"/>
</dbReference>
<name>X1BIM9_9ZZZZ</name>
<feature type="non-terminal residue" evidence="2">
    <location>
        <position position="307"/>
    </location>
</feature>
<feature type="non-terminal residue" evidence="2">
    <location>
        <position position="1"/>
    </location>
</feature>
<dbReference type="EMBL" id="BART01011125">
    <property type="protein sequence ID" value="GAG81052.1"/>
    <property type="molecule type" value="Genomic_DNA"/>
</dbReference>
<dbReference type="Pfam" id="PF07676">
    <property type="entry name" value="PD40"/>
    <property type="match status" value="1"/>
</dbReference>
<dbReference type="SUPFAM" id="SSF82171">
    <property type="entry name" value="DPP6 N-terminal domain-like"/>
    <property type="match status" value="1"/>
</dbReference>
<evidence type="ECO:0000256" key="1">
    <source>
        <dbReference type="ARBA" id="ARBA00009820"/>
    </source>
</evidence>
<organism evidence="2">
    <name type="scientific">marine sediment metagenome</name>
    <dbReference type="NCBI Taxonomy" id="412755"/>
    <lineage>
        <taxon>unclassified sequences</taxon>
        <taxon>metagenomes</taxon>
        <taxon>ecological metagenomes</taxon>
    </lineage>
</organism>
<protein>
    <recommendedName>
        <fullName evidence="3">Dipeptidylpeptidase IV N-terminal domain-containing protein</fullName>
    </recommendedName>
</protein>
<evidence type="ECO:0000313" key="2">
    <source>
        <dbReference type="EMBL" id="GAG81052.1"/>
    </source>
</evidence>
<dbReference type="InterPro" id="IPR011042">
    <property type="entry name" value="6-blade_b-propeller_TolB-like"/>
</dbReference>
<dbReference type="AlphaFoldDB" id="X1BIM9"/>
<reference evidence="2" key="1">
    <citation type="journal article" date="2014" name="Front. Microbiol.">
        <title>High frequency of phylogenetically diverse reductive dehalogenase-homologous genes in deep subseafloor sedimentary metagenomes.</title>
        <authorList>
            <person name="Kawai M."/>
            <person name="Futagami T."/>
            <person name="Toyoda A."/>
            <person name="Takaki Y."/>
            <person name="Nishi S."/>
            <person name="Hori S."/>
            <person name="Arai W."/>
            <person name="Tsubouchi T."/>
            <person name="Morono Y."/>
            <person name="Uchiyama I."/>
            <person name="Ito T."/>
            <person name="Fujiyama A."/>
            <person name="Inagaki F."/>
            <person name="Takami H."/>
        </authorList>
    </citation>
    <scope>NUCLEOTIDE SEQUENCE</scope>
    <source>
        <strain evidence="2">Expedition CK06-06</strain>
    </source>
</reference>
<proteinExistence type="inferred from homology"/>